<name>A0A4C1Z710_EUMVA</name>
<dbReference type="AlphaFoldDB" id="A0A4C1Z710"/>
<gene>
    <name evidence="1" type="ORF">EVAR_55415_1</name>
</gene>
<dbReference type="EMBL" id="BGZK01001591">
    <property type="protein sequence ID" value="GBP82864.1"/>
    <property type="molecule type" value="Genomic_DNA"/>
</dbReference>
<keyword evidence="2" id="KW-1185">Reference proteome</keyword>
<evidence type="ECO:0000313" key="2">
    <source>
        <dbReference type="Proteomes" id="UP000299102"/>
    </source>
</evidence>
<evidence type="ECO:0000313" key="1">
    <source>
        <dbReference type="EMBL" id="GBP82864.1"/>
    </source>
</evidence>
<accession>A0A4C1Z710</accession>
<organism evidence="1 2">
    <name type="scientific">Eumeta variegata</name>
    <name type="common">Bagworm moth</name>
    <name type="synonym">Eumeta japonica</name>
    <dbReference type="NCBI Taxonomy" id="151549"/>
    <lineage>
        <taxon>Eukaryota</taxon>
        <taxon>Metazoa</taxon>
        <taxon>Ecdysozoa</taxon>
        <taxon>Arthropoda</taxon>
        <taxon>Hexapoda</taxon>
        <taxon>Insecta</taxon>
        <taxon>Pterygota</taxon>
        <taxon>Neoptera</taxon>
        <taxon>Endopterygota</taxon>
        <taxon>Lepidoptera</taxon>
        <taxon>Glossata</taxon>
        <taxon>Ditrysia</taxon>
        <taxon>Tineoidea</taxon>
        <taxon>Psychidae</taxon>
        <taxon>Oiketicinae</taxon>
        <taxon>Eumeta</taxon>
    </lineage>
</organism>
<dbReference type="Proteomes" id="UP000299102">
    <property type="component" value="Unassembled WGS sequence"/>
</dbReference>
<protein>
    <submittedName>
        <fullName evidence="1">Uncharacterized protein</fullName>
    </submittedName>
</protein>
<sequence>MASRHKGEHQLSVIEVFESNRTARSVITRASEAFGPGPHRFIYDGGGIVIPYVHRDLSLQRAEHDTLEKSFLRLSSRNVADEEDSLIERPLSRP</sequence>
<proteinExistence type="predicted"/>
<reference evidence="1 2" key="1">
    <citation type="journal article" date="2019" name="Commun. Biol.">
        <title>The bagworm genome reveals a unique fibroin gene that provides high tensile strength.</title>
        <authorList>
            <person name="Kono N."/>
            <person name="Nakamura H."/>
            <person name="Ohtoshi R."/>
            <person name="Tomita M."/>
            <person name="Numata K."/>
            <person name="Arakawa K."/>
        </authorList>
    </citation>
    <scope>NUCLEOTIDE SEQUENCE [LARGE SCALE GENOMIC DNA]</scope>
</reference>
<comment type="caution">
    <text evidence="1">The sequence shown here is derived from an EMBL/GenBank/DDBJ whole genome shotgun (WGS) entry which is preliminary data.</text>
</comment>